<evidence type="ECO:0000313" key="3">
    <source>
        <dbReference type="EMBL" id="OGK55480.1"/>
    </source>
</evidence>
<evidence type="ECO:0000259" key="2">
    <source>
        <dbReference type="PROSITE" id="PS51781"/>
    </source>
</evidence>
<dbReference type="SMART" id="SM00287">
    <property type="entry name" value="SH3b"/>
    <property type="match status" value="1"/>
</dbReference>
<dbReference type="Proteomes" id="UP000178486">
    <property type="component" value="Unassembled WGS sequence"/>
</dbReference>
<organism evidence="3 4">
    <name type="scientific">Candidatus Roizmanbacteria bacterium RIFCSPLOWO2_01_FULL_45_11</name>
    <dbReference type="NCBI Taxonomy" id="1802070"/>
    <lineage>
        <taxon>Bacteria</taxon>
        <taxon>Candidatus Roizmaniibacteriota</taxon>
    </lineage>
</organism>
<dbReference type="InterPro" id="IPR013229">
    <property type="entry name" value="PEGA"/>
</dbReference>
<comment type="caution">
    <text evidence="3">The sequence shown here is derived from an EMBL/GenBank/DDBJ whole genome shotgun (WGS) entry which is preliminary data.</text>
</comment>
<feature type="compositionally biased region" description="Polar residues" evidence="1">
    <location>
        <begin position="191"/>
        <end position="218"/>
    </location>
</feature>
<dbReference type="Pfam" id="PF08239">
    <property type="entry name" value="SH3_3"/>
    <property type="match status" value="1"/>
</dbReference>
<feature type="domain" description="SH3b" evidence="2">
    <location>
        <begin position="210"/>
        <end position="278"/>
    </location>
</feature>
<dbReference type="InterPro" id="IPR003646">
    <property type="entry name" value="SH3-like_bac-type"/>
</dbReference>
<dbReference type="EMBL" id="MGAU01000013">
    <property type="protein sequence ID" value="OGK55480.1"/>
    <property type="molecule type" value="Genomic_DNA"/>
</dbReference>
<proteinExistence type="predicted"/>
<evidence type="ECO:0000256" key="1">
    <source>
        <dbReference type="SAM" id="MobiDB-lite"/>
    </source>
</evidence>
<dbReference type="Pfam" id="PF08308">
    <property type="entry name" value="PEGA"/>
    <property type="match status" value="2"/>
</dbReference>
<dbReference type="PROSITE" id="PS51781">
    <property type="entry name" value="SH3B"/>
    <property type="match status" value="1"/>
</dbReference>
<reference evidence="3 4" key="1">
    <citation type="journal article" date="2016" name="Nat. Commun.">
        <title>Thousands of microbial genomes shed light on interconnected biogeochemical processes in an aquifer system.</title>
        <authorList>
            <person name="Anantharaman K."/>
            <person name="Brown C.T."/>
            <person name="Hug L.A."/>
            <person name="Sharon I."/>
            <person name="Castelle C.J."/>
            <person name="Probst A.J."/>
            <person name="Thomas B.C."/>
            <person name="Singh A."/>
            <person name="Wilkins M.J."/>
            <person name="Karaoz U."/>
            <person name="Brodie E.L."/>
            <person name="Williams K.H."/>
            <person name="Hubbard S.S."/>
            <person name="Banfield J.F."/>
        </authorList>
    </citation>
    <scope>NUCLEOTIDE SEQUENCE [LARGE SCALE GENOMIC DNA]</scope>
</reference>
<dbReference type="AlphaFoldDB" id="A0A1F7JIQ1"/>
<feature type="region of interest" description="Disordered" evidence="1">
    <location>
        <begin position="188"/>
        <end position="218"/>
    </location>
</feature>
<name>A0A1F7JIQ1_9BACT</name>
<sequence>MKKILLALTGIVIIGVGLFLGRDYLPKFTSGDGELRVESSPKTTVFVNGENKGQTPLVQSMSQGKYDIKLLPENEQSTASWQQQVTLNPGVQTFVNVNLASTDASSSWEMITLEEGKAGNSEISIFSYTDPAEIFFDDERKGTTPLSFQDVSAGTHNVRLLAPGHAENTIKVTMTPGYKLLLTAQLPRTDAPSTESPENNTDGQAEGQSTTKESVTILDTPTGWLRVRSEPSTSGEEVARVDPETSYPLVDEQSGWYQIEYETGKEGWISAQYASIDTEK</sequence>
<accession>A0A1F7JIQ1</accession>
<evidence type="ECO:0000313" key="4">
    <source>
        <dbReference type="Proteomes" id="UP000178486"/>
    </source>
</evidence>
<gene>
    <name evidence="3" type="ORF">A3B56_01175</name>
</gene>
<protein>
    <recommendedName>
        <fullName evidence="2">SH3b domain-containing protein</fullName>
    </recommendedName>
</protein>
<dbReference type="Gene3D" id="2.30.30.40">
    <property type="entry name" value="SH3 Domains"/>
    <property type="match status" value="1"/>
</dbReference>